<evidence type="ECO:0000313" key="1">
    <source>
        <dbReference type="EMBL" id="KRM56210.1"/>
    </source>
</evidence>
<keyword evidence="2" id="KW-1185">Reference proteome</keyword>
<sequence>MSTLFLIFVGTMLVNNAKIMRTKPELTGVMEYKKTASTSQKYLAALADKGNAS</sequence>
<dbReference type="EMBL" id="AYYO01000008">
    <property type="protein sequence ID" value="KRM56210.1"/>
    <property type="molecule type" value="Genomic_DNA"/>
</dbReference>
<comment type="caution">
    <text evidence="1">The sequence shown here is derived from an EMBL/GenBank/DDBJ whole genome shotgun (WGS) entry which is preliminary data.</text>
</comment>
<reference evidence="1 2" key="1">
    <citation type="journal article" date="2015" name="Genome Announc.">
        <title>Expanding the biotechnology potential of lactobacilli through comparative genomics of 213 strains and associated genera.</title>
        <authorList>
            <person name="Sun Z."/>
            <person name="Harris H.M."/>
            <person name="McCann A."/>
            <person name="Guo C."/>
            <person name="Argimon S."/>
            <person name="Zhang W."/>
            <person name="Yang X."/>
            <person name="Jeffery I.B."/>
            <person name="Cooney J.C."/>
            <person name="Kagawa T.F."/>
            <person name="Liu W."/>
            <person name="Song Y."/>
            <person name="Salvetti E."/>
            <person name="Wrobel A."/>
            <person name="Rasinkangas P."/>
            <person name="Parkhill J."/>
            <person name="Rea M.C."/>
            <person name="O'Sullivan O."/>
            <person name="Ritari J."/>
            <person name="Douillard F.P."/>
            <person name="Paul Ross R."/>
            <person name="Yang R."/>
            <person name="Briner A.E."/>
            <person name="Felis G.E."/>
            <person name="de Vos W.M."/>
            <person name="Barrangou R."/>
            <person name="Klaenhammer T.R."/>
            <person name="Caufield P.W."/>
            <person name="Cui Y."/>
            <person name="Zhang H."/>
            <person name="O'Toole P.W."/>
        </authorList>
    </citation>
    <scope>NUCLEOTIDE SEQUENCE [LARGE SCALE GENOMIC DNA]</scope>
    <source>
        <strain evidence="1 2">DSM 20505</strain>
    </source>
</reference>
<protein>
    <submittedName>
        <fullName evidence="1">Uncharacterized protein</fullName>
    </submittedName>
</protein>
<name>A0A0R1ZPA9_9LACO</name>
<dbReference type="AlphaFoldDB" id="A0A0R1ZPA9"/>
<gene>
    <name evidence="1" type="ORF">FC18_GL000186</name>
</gene>
<evidence type="ECO:0000313" key="2">
    <source>
        <dbReference type="Proteomes" id="UP000051679"/>
    </source>
</evidence>
<accession>A0A0R1ZPA9</accession>
<organism evidence="1 2">
    <name type="scientific">Lacticaseibacillus sharpeae JCM 1186 = DSM 20505</name>
    <dbReference type="NCBI Taxonomy" id="1291052"/>
    <lineage>
        <taxon>Bacteria</taxon>
        <taxon>Bacillati</taxon>
        <taxon>Bacillota</taxon>
        <taxon>Bacilli</taxon>
        <taxon>Lactobacillales</taxon>
        <taxon>Lactobacillaceae</taxon>
        <taxon>Lacticaseibacillus</taxon>
    </lineage>
</organism>
<dbReference type="Proteomes" id="UP000051679">
    <property type="component" value="Unassembled WGS sequence"/>
</dbReference>
<proteinExistence type="predicted"/>